<dbReference type="InterPro" id="IPR050214">
    <property type="entry name" value="Cys_Synth/Cystath_Beta-Synth"/>
</dbReference>
<protein>
    <submittedName>
        <fullName evidence="4">Cysteine synthase family protein</fullName>
    </submittedName>
</protein>
<evidence type="ECO:0000256" key="1">
    <source>
        <dbReference type="ARBA" id="ARBA00001933"/>
    </source>
</evidence>
<dbReference type="Gene3D" id="3.40.50.1100">
    <property type="match status" value="2"/>
</dbReference>
<dbReference type="Proteomes" id="UP000319296">
    <property type="component" value="Unassembled WGS sequence"/>
</dbReference>
<dbReference type="AlphaFoldDB" id="A0A519BLZ4"/>
<dbReference type="GO" id="GO:0016765">
    <property type="term" value="F:transferase activity, transferring alkyl or aryl (other than methyl) groups"/>
    <property type="evidence" value="ECO:0007669"/>
    <property type="project" value="UniProtKB-ARBA"/>
</dbReference>
<organism evidence="4 5">
    <name type="scientific">Candidatus Acididesulfobacter diazotrophicus</name>
    <dbReference type="NCBI Taxonomy" id="2597226"/>
    <lineage>
        <taxon>Bacteria</taxon>
        <taxon>Deltaproteobacteria</taxon>
        <taxon>Candidatus Acidulodesulfobacterales</taxon>
        <taxon>Candidatus Acididesulfobacter</taxon>
    </lineage>
</organism>
<dbReference type="SUPFAM" id="SSF53686">
    <property type="entry name" value="Tryptophan synthase beta subunit-like PLP-dependent enzymes"/>
    <property type="match status" value="1"/>
</dbReference>
<reference evidence="4 5" key="1">
    <citation type="journal article" date="2019" name="ISME J.">
        <title>Insights into ecological role of a new deltaproteobacterial order Candidatus Acidulodesulfobacterales by metagenomics and metatranscriptomics.</title>
        <authorList>
            <person name="Tan S."/>
            <person name="Liu J."/>
            <person name="Fang Y."/>
            <person name="Hedlund B.P."/>
            <person name="Lian Z.H."/>
            <person name="Huang L.Y."/>
            <person name="Li J.T."/>
            <person name="Huang L.N."/>
            <person name="Li W.J."/>
            <person name="Jiang H.C."/>
            <person name="Dong H.L."/>
            <person name="Shu W.S."/>
        </authorList>
    </citation>
    <scope>NUCLEOTIDE SEQUENCE [LARGE SCALE GENOMIC DNA]</scope>
    <source>
        <strain evidence="4">AP1</strain>
    </source>
</reference>
<comment type="caution">
    <text evidence="4">The sequence shown here is derived from an EMBL/GenBank/DDBJ whole genome shotgun (WGS) entry which is preliminary data.</text>
</comment>
<dbReference type="InterPro" id="IPR001926">
    <property type="entry name" value="TrpB-like_PALP"/>
</dbReference>
<dbReference type="InterPro" id="IPR036052">
    <property type="entry name" value="TrpB-like_PALP_sf"/>
</dbReference>
<feature type="domain" description="Tryptophan synthase beta chain-like PALP" evidence="3">
    <location>
        <begin position="23"/>
        <end position="300"/>
    </location>
</feature>
<proteinExistence type="predicted"/>
<dbReference type="CDD" id="cd01561">
    <property type="entry name" value="CBS_like"/>
    <property type="match status" value="1"/>
</dbReference>
<dbReference type="PANTHER" id="PTHR10314">
    <property type="entry name" value="CYSTATHIONINE BETA-SYNTHASE"/>
    <property type="match status" value="1"/>
</dbReference>
<sequence>MSKNDMASELKYKLNFLSLNLFNSIGETDICLLNNLFNGSDGIKVYAKTEFQNPGGSIKDRPAFYMIRDAINKNILKQNMTIIDSSSGNTGISYAMIGALLDIKVKIYAPSNMSEERKQIIKLYGAELILTPAEESHDGAIKKSLEEYKRGGNNIYYMPDQYNNPNNAMSHYETTALEIITQTGGNIDYFVTGIGTGGTIIGTGKRLKEYNKNIKIIAVVPDNPMHGIEGWKYNYSFNFQGFDYNDIIDDYIKVDTEGSYLMLKQLIKQEGLLCGFSSGANLYGIHKLSQKYKGNYSTVLPDTGSRYLSTLVFKEML</sequence>
<evidence type="ECO:0000256" key="2">
    <source>
        <dbReference type="ARBA" id="ARBA00022898"/>
    </source>
</evidence>
<evidence type="ECO:0000313" key="4">
    <source>
        <dbReference type="EMBL" id="RZD18300.1"/>
    </source>
</evidence>
<gene>
    <name evidence="4" type="ORF">EVG15_06770</name>
</gene>
<dbReference type="Pfam" id="PF00291">
    <property type="entry name" value="PALP"/>
    <property type="match status" value="1"/>
</dbReference>
<dbReference type="GO" id="GO:0006535">
    <property type="term" value="P:cysteine biosynthetic process from serine"/>
    <property type="evidence" value="ECO:0007669"/>
    <property type="project" value="InterPro"/>
</dbReference>
<comment type="cofactor">
    <cofactor evidence="1">
        <name>pyridoxal 5'-phosphate</name>
        <dbReference type="ChEBI" id="CHEBI:597326"/>
    </cofactor>
</comment>
<evidence type="ECO:0000259" key="3">
    <source>
        <dbReference type="Pfam" id="PF00291"/>
    </source>
</evidence>
<dbReference type="PROSITE" id="PS00901">
    <property type="entry name" value="CYS_SYNTHASE"/>
    <property type="match status" value="1"/>
</dbReference>
<accession>A0A519BLZ4</accession>
<dbReference type="EMBL" id="SGBB01000011">
    <property type="protein sequence ID" value="RZD18300.1"/>
    <property type="molecule type" value="Genomic_DNA"/>
</dbReference>
<evidence type="ECO:0000313" key="5">
    <source>
        <dbReference type="Proteomes" id="UP000319296"/>
    </source>
</evidence>
<keyword evidence="2" id="KW-0663">Pyridoxal phosphate</keyword>
<name>A0A519BLZ4_9DELT</name>
<dbReference type="InterPro" id="IPR001216">
    <property type="entry name" value="P-phosphate_BS"/>
</dbReference>